<keyword evidence="4" id="KW-0378">Hydrolase</keyword>
<dbReference type="InterPro" id="IPR027268">
    <property type="entry name" value="Peptidase_M4/M1_CTD_sf"/>
</dbReference>
<dbReference type="InterPro" id="IPR014782">
    <property type="entry name" value="Peptidase_M1_dom"/>
</dbReference>
<reference evidence="4 5" key="1">
    <citation type="submission" date="2024-06" db="EMBL/GenBank/DDBJ databases">
        <title>Draft genome sequence of Geodermatophilus badlandi, a novel member of the Geodermatophilaceae isolated from badland sedimentary rocks in the Red desert, Wyoming, USA.</title>
        <authorList>
            <person name="Ben Tekaya S."/>
            <person name="Nouioui I."/>
            <person name="Flores G.M."/>
            <person name="Shaal M.N."/>
            <person name="Bredoire F."/>
            <person name="Basile F."/>
            <person name="Van Diepen L."/>
            <person name="Ward N.L."/>
        </authorList>
    </citation>
    <scope>NUCLEOTIDE SEQUENCE [LARGE SCALE GENOMIC DNA]</scope>
    <source>
        <strain evidence="4 5">WL48A</strain>
    </source>
</reference>
<evidence type="ECO:0000256" key="1">
    <source>
        <dbReference type="SAM" id="MobiDB-lite"/>
    </source>
</evidence>
<keyword evidence="4" id="KW-0031">Aminopeptidase</keyword>
<dbReference type="RefSeq" id="WP_369202757.1">
    <property type="nucleotide sequence ID" value="NZ_JBFNXQ010000004.1"/>
</dbReference>
<evidence type="ECO:0000313" key="4">
    <source>
        <dbReference type="EMBL" id="MEX5717161.1"/>
    </source>
</evidence>
<dbReference type="GO" id="GO:0004177">
    <property type="term" value="F:aminopeptidase activity"/>
    <property type="evidence" value="ECO:0007669"/>
    <property type="project" value="UniProtKB-KW"/>
</dbReference>
<feature type="signal peptide" evidence="2">
    <location>
        <begin position="1"/>
        <end position="23"/>
    </location>
</feature>
<evidence type="ECO:0000259" key="3">
    <source>
        <dbReference type="Pfam" id="PF01433"/>
    </source>
</evidence>
<dbReference type="EMBL" id="JBFNXQ010000004">
    <property type="protein sequence ID" value="MEX5717161.1"/>
    <property type="molecule type" value="Genomic_DNA"/>
</dbReference>
<keyword evidence="5" id="KW-1185">Reference proteome</keyword>
<feature type="chain" id="PRO_5045611768" evidence="2">
    <location>
        <begin position="24"/>
        <end position="487"/>
    </location>
</feature>
<dbReference type="Pfam" id="PF01433">
    <property type="entry name" value="Peptidase_M1"/>
    <property type="match status" value="1"/>
</dbReference>
<name>A0ABV3X9F4_9ACTN</name>
<proteinExistence type="predicted"/>
<comment type="caution">
    <text evidence="4">The sequence shown here is derived from an EMBL/GenBank/DDBJ whole genome shotgun (WGS) entry which is preliminary data.</text>
</comment>
<sequence length="487" mass="50319">MTPRRALPAAAALLLLAGCTSFAETLAAERGTAGQGTADQGTAAPSSPAPGGRASCPAERAGPDPDRPVVDLEFRLSDDLRTVTGTETVVFTPDLVTDELVFRLVPNGPGAAGLGNRITVDDTRGDDVDRAGYEDAGAEAPGGLFVLQLDGELEPGESTEVELDFTVSLGEGGFERLGAVEGVSWWASGFPLLAWEPGVGWARDPFVEILGETATSPVADTTVSVSAPEELTVLMTGDQDEPSAADDGRRTWTAREPVARDVSVAAGRFRTATLTTDGGVEITTGVLPDAGVGPGELADQAAEEVTALAERFGAFPYDTLTVPLLPDAGGGIEYPSSILLAGVSRVVLEHEVAHMWFYGMVGDSQFRDPWLDEALATYAESSVGERGSPAQPDRALAVPGDVGAAMDEFEDTGTYLDVVYGKGGAALLAAREAAGAEAFDAALRCYAQANAWTIATPDDLAAALADLPAALDVLVRAGALDADDLPE</sequence>
<dbReference type="Gene3D" id="1.10.390.10">
    <property type="entry name" value="Neutral Protease Domain 2"/>
    <property type="match status" value="1"/>
</dbReference>
<gene>
    <name evidence="4" type="ORF">ABQ292_02115</name>
</gene>
<feature type="region of interest" description="Disordered" evidence="1">
    <location>
        <begin position="31"/>
        <end position="69"/>
    </location>
</feature>
<dbReference type="Proteomes" id="UP001560045">
    <property type="component" value="Unassembled WGS sequence"/>
</dbReference>
<evidence type="ECO:0000313" key="5">
    <source>
        <dbReference type="Proteomes" id="UP001560045"/>
    </source>
</evidence>
<keyword evidence="4" id="KW-0645">Protease</keyword>
<accession>A0ABV3X9F4</accession>
<dbReference type="SUPFAM" id="SSF55486">
    <property type="entry name" value="Metalloproteases ('zincins'), catalytic domain"/>
    <property type="match status" value="1"/>
</dbReference>
<evidence type="ECO:0000256" key="2">
    <source>
        <dbReference type="SAM" id="SignalP"/>
    </source>
</evidence>
<organism evidence="4 5">
    <name type="scientific">Geodermatophilus maliterrae</name>
    <dbReference type="NCBI Taxonomy" id="3162531"/>
    <lineage>
        <taxon>Bacteria</taxon>
        <taxon>Bacillati</taxon>
        <taxon>Actinomycetota</taxon>
        <taxon>Actinomycetes</taxon>
        <taxon>Geodermatophilales</taxon>
        <taxon>Geodermatophilaceae</taxon>
        <taxon>Geodermatophilus</taxon>
    </lineage>
</organism>
<feature type="compositionally biased region" description="Low complexity" evidence="1">
    <location>
        <begin position="31"/>
        <end position="58"/>
    </location>
</feature>
<protein>
    <submittedName>
        <fullName evidence="4">M1 family aminopeptidase</fullName>
    </submittedName>
</protein>
<keyword evidence="2" id="KW-0732">Signal</keyword>
<dbReference type="PROSITE" id="PS51257">
    <property type="entry name" value="PROKAR_LIPOPROTEIN"/>
    <property type="match status" value="1"/>
</dbReference>
<feature type="domain" description="Peptidase M1 membrane alanine aminopeptidase" evidence="3">
    <location>
        <begin position="347"/>
        <end position="466"/>
    </location>
</feature>